<gene>
    <name evidence="1" type="ORF">ANIA_11577</name>
</gene>
<organism evidence="1 2">
    <name type="scientific">Emericella nidulans (strain FGSC A4 / ATCC 38163 / CBS 112.46 / NRRL 194 / M139)</name>
    <name type="common">Aspergillus nidulans</name>
    <dbReference type="NCBI Taxonomy" id="227321"/>
    <lineage>
        <taxon>Eukaryota</taxon>
        <taxon>Fungi</taxon>
        <taxon>Dikarya</taxon>
        <taxon>Ascomycota</taxon>
        <taxon>Pezizomycotina</taxon>
        <taxon>Eurotiomycetes</taxon>
        <taxon>Eurotiomycetidae</taxon>
        <taxon>Eurotiales</taxon>
        <taxon>Aspergillaceae</taxon>
        <taxon>Aspergillus</taxon>
        <taxon>Aspergillus subgen. Nidulantes</taxon>
    </lineage>
</organism>
<dbReference type="KEGG" id="ani:ANIA_11577"/>
<evidence type="ECO:0000313" key="1">
    <source>
        <dbReference type="EMBL" id="CBF80236.1"/>
    </source>
</evidence>
<dbReference type="HOGENOM" id="CLU_3224558_0_0_1"/>
<sequence>MTLLETACLDFCIKLLNQKTKVYKYKSLLKILWLNPQYWDIIQI</sequence>
<dbReference type="Proteomes" id="UP000000560">
    <property type="component" value="Chromosome IV"/>
</dbReference>
<dbReference type="InParanoid" id="C8VDX8"/>
<keyword evidence="2" id="KW-1185">Reference proteome</keyword>
<protein>
    <submittedName>
        <fullName evidence="1">Uncharacterized protein</fullName>
    </submittedName>
</protein>
<dbReference type="AlphaFoldDB" id="C8VDX8"/>
<dbReference type="GeneID" id="74897142"/>
<proteinExistence type="predicted"/>
<evidence type="ECO:0000313" key="2">
    <source>
        <dbReference type="Proteomes" id="UP000000560"/>
    </source>
</evidence>
<name>C8VDX8_EMENI</name>
<dbReference type="VEuPathDB" id="FungiDB:AN11577"/>
<dbReference type="EMBL" id="BN001304">
    <property type="protein sequence ID" value="CBF80236.1"/>
    <property type="molecule type" value="Genomic_DNA"/>
</dbReference>
<accession>C8VDX8</accession>
<dbReference type="RefSeq" id="XP_050468062.1">
    <property type="nucleotide sequence ID" value="XM_050612108.1"/>
</dbReference>
<reference evidence="2" key="1">
    <citation type="journal article" date="2005" name="Nature">
        <title>Sequencing of Aspergillus nidulans and comparative analysis with A. fumigatus and A. oryzae.</title>
        <authorList>
            <person name="Galagan J.E."/>
            <person name="Calvo S.E."/>
            <person name="Cuomo C."/>
            <person name="Ma L.J."/>
            <person name="Wortman J.R."/>
            <person name="Batzoglou S."/>
            <person name="Lee S.I."/>
            <person name="Basturkmen M."/>
            <person name="Spevak C.C."/>
            <person name="Clutterbuck J."/>
            <person name="Kapitonov V."/>
            <person name="Jurka J."/>
            <person name="Scazzocchio C."/>
            <person name="Farman M."/>
            <person name="Butler J."/>
            <person name="Purcell S."/>
            <person name="Harris S."/>
            <person name="Braus G.H."/>
            <person name="Draht O."/>
            <person name="Busch S."/>
            <person name="D'Enfert C."/>
            <person name="Bouchier C."/>
            <person name="Goldman G.H."/>
            <person name="Bell-Pedersen D."/>
            <person name="Griffiths-Jones S."/>
            <person name="Doonan J.H."/>
            <person name="Yu J."/>
            <person name="Vienken K."/>
            <person name="Pain A."/>
            <person name="Freitag M."/>
            <person name="Selker E.U."/>
            <person name="Archer D.B."/>
            <person name="Penalva M.A."/>
            <person name="Oakley B.R."/>
            <person name="Momany M."/>
            <person name="Tanaka T."/>
            <person name="Kumagai T."/>
            <person name="Asai K."/>
            <person name="Machida M."/>
            <person name="Nierman W.C."/>
            <person name="Denning D.W."/>
            <person name="Caddick M."/>
            <person name="Hynes M."/>
            <person name="Paoletti M."/>
            <person name="Fischer R."/>
            <person name="Miller B."/>
            <person name="Dyer P."/>
            <person name="Sachs M.S."/>
            <person name="Osmani S.A."/>
            <person name="Birren B.W."/>
        </authorList>
    </citation>
    <scope>NUCLEOTIDE SEQUENCE [LARGE SCALE GENOMIC DNA]</scope>
    <source>
        <strain evidence="2">FGSC A4 / ATCC 38163 / CBS 112.46 / NRRL 194 / M139</strain>
    </source>
</reference>
<reference evidence="2" key="2">
    <citation type="journal article" date="2009" name="Fungal Genet. Biol.">
        <title>The 2008 update of the Aspergillus nidulans genome annotation: a community effort.</title>
        <authorList>
            <person name="Wortman J.R."/>
            <person name="Gilsenan J.M."/>
            <person name="Joardar V."/>
            <person name="Deegan J."/>
            <person name="Clutterbuck J."/>
            <person name="Andersen M.R."/>
            <person name="Archer D."/>
            <person name="Bencina M."/>
            <person name="Braus G."/>
            <person name="Coutinho P."/>
            <person name="von Dohren H."/>
            <person name="Doonan J."/>
            <person name="Driessen A.J."/>
            <person name="Durek P."/>
            <person name="Espeso E."/>
            <person name="Fekete E."/>
            <person name="Flipphi M."/>
            <person name="Estrada C.G."/>
            <person name="Geysens S."/>
            <person name="Goldman G."/>
            <person name="de Groot P.W."/>
            <person name="Hansen K."/>
            <person name="Harris S.D."/>
            <person name="Heinekamp T."/>
            <person name="Helmstaedt K."/>
            <person name="Henrissat B."/>
            <person name="Hofmann G."/>
            <person name="Homan T."/>
            <person name="Horio T."/>
            <person name="Horiuchi H."/>
            <person name="James S."/>
            <person name="Jones M."/>
            <person name="Karaffa L."/>
            <person name="Karanyi Z."/>
            <person name="Kato M."/>
            <person name="Keller N."/>
            <person name="Kelly D.E."/>
            <person name="Kiel J.A."/>
            <person name="Kim J.M."/>
            <person name="van der Klei I.J."/>
            <person name="Klis F.M."/>
            <person name="Kovalchuk A."/>
            <person name="Krasevec N."/>
            <person name="Kubicek C.P."/>
            <person name="Liu B."/>
            <person name="Maccabe A."/>
            <person name="Meyer V."/>
            <person name="Mirabito P."/>
            <person name="Miskei M."/>
            <person name="Mos M."/>
            <person name="Mullins J."/>
            <person name="Nelson D.R."/>
            <person name="Nielsen J."/>
            <person name="Oakley B.R."/>
            <person name="Osmani S.A."/>
            <person name="Pakula T."/>
            <person name="Paszewski A."/>
            <person name="Paulsen I."/>
            <person name="Pilsyk S."/>
            <person name="Pocsi I."/>
            <person name="Punt P.J."/>
            <person name="Ram A.F."/>
            <person name="Ren Q."/>
            <person name="Robellet X."/>
            <person name="Robson G."/>
            <person name="Seiboth B."/>
            <person name="van Solingen P."/>
            <person name="Specht T."/>
            <person name="Sun J."/>
            <person name="Taheri-Talesh N."/>
            <person name="Takeshita N."/>
            <person name="Ussery D."/>
            <person name="vanKuyk P.A."/>
            <person name="Visser H."/>
            <person name="van de Vondervoort P.J."/>
            <person name="de Vries R.P."/>
            <person name="Walton J."/>
            <person name="Xiang X."/>
            <person name="Xiong Y."/>
            <person name="Zeng A.P."/>
            <person name="Brandt B.W."/>
            <person name="Cornell M.J."/>
            <person name="van den Hondel C.A."/>
            <person name="Visser J."/>
            <person name="Oliver S.G."/>
            <person name="Turner G."/>
        </authorList>
    </citation>
    <scope>GENOME REANNOTATION</scope>
    <source>
        <strain evidence="2">FGSC A4 / ATCC 38163 / CBS 112.46 / NRRL 194 / M139</strain>
    </source>
</reference>